<organism evidence="9 10">
    <name type="scientific">Streptomyces solincola</name>
    <dbReference type="NCBI Taxonomy" id="2100817"/>
    <lineage>
        <taxon>Bacteria</taxon>
        <taxon>Bacillati</taxon>
        <taxon>Actinomycetota</taxon>
        <taxon>Actinomycetes</taxon>
        <taxon>Kitasatosporales</taxon>
        <taxon>Streptomycetaceae</taxon>
        <taxon>Streptomyces</taxon>
    </lineage>
</organism>
<dbReference type="OrthoDB" id="7177610at2"/>
<dbReference type="InterPro" id="IPR052159">
    <property type="entry name" value="Competence_DNA_uptake"/>
</dbReference>
<gene>
    <name evidence="9" type="ORF">C6N75_05335</name>
</gene>
<dbReference type="PANTHER" id="PTHR30619">
    <property type="entry name" value="DNA INTERNALIZATION/COMPETENCE PROTEIN COMEC/REC2"/>
    <property type="match status" value="1"/>
</dbReference>
<accession>A0A2S9Q111</accession>
<evidence type="ECO:0000313" key="9">
    <source>
        <dbReference type="EMBL" id="PRH80297.1"/>
    </source>
</evidence>
<comment type="caution">
    <text evidence="9">The sequence shown here is derived from an EMBL/GenBank/DDBJ whole genome shotgun (WGS) entry which is preliminary data.</text>
</comment>
<dbReference type="InterPro" id="IPR004477">
    <property type="entry name" value="ComEC_N"/>
</dbReference>
<feature type="region of interest" description="Disordered" evidence="6">
    <location>
        <begin position="46"/>
        <end position="76"/>
    </location>
</feature>
<proteinExistence type="predicted"/>
<dbReference type="NCBIfam" id="TIGR00360">
    <property type="entry name" value="ComEC_N-term"/>
    <property type="match status" value="1"/>
</dbReference>
<dbReference type="PANTHER" id="PTHR30619:SF1">
    <property type="entry name" value="RECOMBINATION PROTEIN 2"/>
    <property type="match status" value="1"/>
</dbReference>
<dbReference type="AlphaFoldDB" id="A0A2S9Q111"/>
<keyword evidence="4 7" id="KW-1133">Transmembrane helix</keyword>
<keyword evidence="2" id="KW-1003">Cell membrane</keyword>
<keyword evidence="5 7" id="KW-0472">Membrane</keyword>
<evidence type="ECO:0000313" key="10">
    <source>
        <dbReference type="Proteomes" id="UP000239322"/>
    </source>
</evidence>
<dbReference type="Proteomes" id="UP000239322">
    <property type="component" value="Unassembled WGS sequence"/>
</dbReference>
<feature type="transmembrane region" description="Helical" evidence="7">
    <location>
        <begin position="430"/>
        <end position="452"/>
    </location>
</feature>
<feature type="transmembrane region" description="Helical" evidence="7">
    <location>
        <begin position="289"/>
        <end position="308"/>
    </location>
</feature>
<evidence type="ECO:0000256" key="4">
    <source>
        <dbReference type="ARBA" id="ARBA00022989"/>
    </source>
</evidence>
<feature type="domain" description="ComEC/Rec2-related protein" evidence="8">
    <location>
        <begin position="268"/>
        <end position="544"/>
    </location>
</feature>
<sequence>PAVAAWVAAALALGAPGAWTALAVAVCVAGALALLATAARARAPGPRSARQEAAATAASPGGPPGPDLLAGASPAGRRTRAAPWTRAAWWRQNATAAAAVLLCAAAGAMSAGLHGADLRRGPVPELADRYARVTVEAVVTSDPRLTKPVMDGPRTGPAGVMLDAEVTRVRSAQSAPAAVRTPVLVMSFTAQDRWRQLLPSTRLRLTGRLDPPRDRSAPYAAVLRVDPGGPAVVGAPNRLQRAAGELRAGLRQATDGLPPDARALLPGLVVGDTSRIPDDLHRAFEATDLTHLLAVSGSNLSIVLLLLIGPPGRALRAERGGLAPRLGIPLRATALLGGLLTLAFVVVCRPEPSVLRAAACGLITLLAIATGRRRSLLPALAAAVLLLVLFHPWLARGYGFLLSVLATGALLTLAPRWSAALRRRGVPPRFAEALAATAAAQAVCAPVVAVFAARVSLVAIPCNLLAELAVAPATVLGFAALAVAPVAAPAAAWVAVCAGWPAGWIASVARTGAALPGAETNWPGGWGGGLLLALATLLAVLAVRRVRRRIWLASGCAVLLLIAVVRPPPLVRLVTGWPPPDWAFAMCPVFPIESSCCSSSCCGRRGSC</sequence>
<feature type="transmembrane region" description="Helical" evidence="7">
    <location>
        <begin position="464"/>
        <end position="484"/>
    </location>
</feature>
<feature type="non-terminal residue" evidence="9">
    <location>
        <position position="1"/>
    </location>
</feature>
<feature type="transmembrane region" description="Helical" evidence="7">
    <location>
        <begin position="376"/>
        <end position="394"/>
    </location>
</feature>
<feature type="transmembrane region" description="Helical" evidence="7">
    <location>
        <begin position="525"/>
        <end position="543"/>
    </location>
</feature>
<feature type="compositionally biased region" description="Low complexity" evidence="6">
    <location>
        <begin position="46"/>
        <end position="60"/>
    </location>
</feature>
<name>A0A2S9Q111_9ACTN</name>
<keyword evidence="10" id="KW-1185">Reference proteome</keyword>
<feature type="transmembrane region" description="Helical" evidence="7">
    <location>
        <begin position="550"/>
        <end position="568"/>
    </location>
</feature>
<evidence type="ECO:0000256" key="7">
    <source>
        <dbReference type="SAM" id="Phobius"/>
    </source>
</evidence>
<comment type="subcellular location">
    <subcellularLocation>
        <location evidence="1">Cell membrane</location>
        <topology evidence="1">Multi-pass membrane protein</topology>
    </subcellularLocation>
</comment>
<evidence type="ECO:0000256" key="5">
    <source>
        <dbReference type="ARBA" id="ARBA00023136"/>
    </source>
</evidence>
<evidence type="ECO:0000256" key="1">
    <source>
        <dbReference type="ARBA" id="ARBA00004651"/>
    </source>
</evidence>
<evidence type="ECO:0000259" key="8">
    <source>
        <dbReference type="Pfam" id="PF03772"/>
    </source>
</evidence>
<evidence type="ECO:0000256" key="2">
    <source>
        <dbReference type="ARBA" id="ARBA00022475"/>
    </source>
</evidence>
<reference evidence="9 10" key="1">
    <citation type="submission" date="2018-03" db="EMBL/GenBank/DDBJ databases">
        <title>Novel Streptomyces sp. from soil.</title>
        <authorList>
            <person name="Tan G.Y.A."/>
            <person name="Lee Z.Y."/>
        </authorList>
    </citation>
    <scope>NUCLEOTIDE SEQUENCE [LARGE SCALE GENOMIC DNA]</scope>
    <source>
        <strain evidence="9 10">ST5x</strain>
    </source>
</reference>
<feature type="transmembrane region" description="Helical" evidence="7">
    <location>
        <begin position="400"/>
        <end position="418"/>
    </location>
</feature>
<feature type="transmembrane region" description="Helical" evidence="7">
    <location>
        <begin position="491"/>
        <end position="513"/>
    </location>
</feature>
<dbReference type="Pfam" id="PF03772">
    <property type="entry name" value="Competence"/>
    <property type="match status" value="1"/>
</dbReference>
<dbReference type="EMBL" id="PVLV01000071">
    <property type="protein sequence ID" value="PRH80297.1"/>
    <property type="molecule type" value="Genomic_DNA"/>
</dbReference>
<protein>
    <recommendedName>
        <fullName evidence="8">ComEC/Rec2-related protein domain-containing protein</fullName>
    </recommendedName>
</protein>
<feature type="transmembrane region" description="Helical" evidence="7">
    <location>
        <begin position="328"/>
        <end position="347"/>
    </location>
</feature>
<feature type="compositionally biased region" description="Low complexity" evidence="6">
    <location>
        <begin position="67"/>
        <end position="76"/>
    </location>
</feature>
<keyword evidence="3 7" id="KW-0812">Transmembrane</keyword>
<dbReference type="GO" id="GO:0005886">
    <property type="term" value="C:plasma membrane"/>
    <property type="evidence" value="ECO:0007669"/>
    <property type="project" value="UniProtKB-SubCell"/>
</dbReference>
<evidence type="ECO:0000256" key="3">
    <source>
        <dbReference type="ARBA" id="ARBA00022692"/>
    </source>
</evidence>
<evidence type="ECO:0000256" key="6">
    <source>
        <dbReference type="SAM" id="MobiDB-lite"/>
    </source>
</evidence>